<proteinExistence type="predicted"/>
<gene>
    <name evidence="2" type="ORF">A3B34_00245</name>
</gene>
<comment type="caution">
    <text evidence="2">The sequence shown here is derived from an EMBL/GenBank/DDBJ whole genome shotgun (WGS) entry which is preliminary data.</text>
</comment>
<sequence>MQKISLSGILSRLRREGLVARDGARKTSSWRITGKGKGHLRALSATADLLPKSAHIMPKKDGKLRIVIFDIPERDRRKRDWLRVQLLANDFEPLQKSVWTGTRPLSVTLMKEIDALNLGAYIHIMSIGEKGTLVLRNTA</sequence>
<feature type="domain" description="Transcriptional repressor PaaX-like central Cas2-like" evidence="1">
    <location>
        <begin position="59"/>
        <end position="126"/>
    </location>
</feature>
<protein>
    <recommendedName>
        <fullName evidence="1">Transcriptional repressor PaaX-like central Cas2-like domain-containing protein</fullName>
    </recommendedName>
</protein>
<dbReference type="Pfam" id="PF20803">
    <property type="entry name" value="PaaX_M"/>
    <property type="match status" value="1"/>
</dbReference>
<name>A0A1G2L6E5_9BACT</name>
<evidence type="ECO:0000313" key="2">
    <source>
        <dbReference type="EMBL" id="OHA07223.1"/>
    </source>
</evidence>
<dbReference type="EMBL" id="MHQR01000023">
    <property type="protein sequence ID" value="OHA07223.1"/>
    <property type="molecule type" value="Genomic_DNA"/>
</dbReference>
<dbReference type="STRING" id="1802279.A3B34_00245"/>
<accession>A0A1G2L6E5</accession>
<dbReference type="Proteomes" id="UP000176510">
    <property type="component" value="Unassembled WGS sequence"/>
</dbReference>
<dbReference type="InterPro" id="IPR048846">
    <property type="entry name" value="PaaX-like_central"/>
</dbReference>
<dbReference type="Gene3D" id="3.30.70.2650">
    <property type="match status" value="1"/>
</dbReference>
<evidence type="ECO:0000313" key="3">
    <source>
        <dbReference type="Proteomes" id="UP000176510"/>
    </source>
</evidence>
<dbReference type="AlphaFoldDB" id="A0A1G2L6E5"/>
<organism evidence="2 3">
    <name type="scientific">Candidatus Sungbacteria bacterium RIFCSPLOWO2_01_FULL_54_21</name>
    <dbReference type="NCBI Taxonomy" id="1802279"/>
    <lineage>
        <taxon>Bacteria</taxon>
        <taxon>Candidatus Sungiibacteriota</taxon>
    </lineage>
</organism>
<evidence type="ECO:0000259" key="1">
    <source>
        <dbReference type="Pfam" id="PF20803"/>
    </source>
</evidence>
<reference evidence="2 3" key="1">
    <citation type="journal article" date="2016" name="Nat. Commun.">
        <title>Thousands of microbial genomes shed light on interconnected biogeochemical processes in an aquifer system.</title>
        <authorList>
            <person name="Anantharaman K."/>
            <person name="Brown C.T."/>
            <person name="Hug L.A."/>
            <person name="Sharon I."/>
            <person name="Castelle C.J."/>
            <person name="Probst A.J."/>
            <person name="Thomas B.C."/>
            <person name="Singh A."/>
            <person name="Wilkins M.J."/>
            <person name="Karaoz U."/>
            <person name="Brodie E.L."/>
            <person name="Williams K.H."/>
            <person name="Hubbard S.S."/>
            <person name="Banfield J.F."/>
        </authorList>
    </citation>
    <scope>NUCLEOTIDE SEQUENCE [LARGE SCALE GENOMIC DNA]</scope>
</reference>